<dbReference type="InterPro" id="IPR029510">
    <property type="entry name" value="Ald_DH_CS_GLU"/>
</dbReference>
<dbReference type="Gene3D" id="3.40.605.10">
    <property type="entry name" value="Aldehyde Dehydrogenase, Chain A, domain 1"/>
    <property type="match status" value="1"/>
</dbReference>
<dbReference type="Gene3D" id="3.40.309.10">
    <property type="entry name" value="Aldehyde Dehydrogenase, Chain A, domain 2"/>
    <property type="match status" value="1"/>
</dbReference>
<evidence type="ECO:0000256" key="2">
    <source>
        <dbReference type="PROSITE-ProRule" id="PRU10007"/>
    </source>
</evidence>
<evidence type="ECO:0000259" key="4">
    <source>
        <dbReference type="Pfam" id="PF00171"/>
    </source>
</evidence>
<dbReference type="Proteomes" id="UP001158049">
    <property type="component" value="Unassembled WGS sequence"/>
</dbReference>
<feature type="domain" description="Aldehyde dehydrogenase" evidence="4">
    <location>
        <begin position="27"/>
        <end position="472"/>
    </location>
</feature>
<protein>
    <submittedName>
        <fullName evidence="5">Acyl-CoA reductase</fullName>
    </submittedName>
</protein>
<dbReference type="CDD" id="cd07106">
    <property type="entry name" value="ALDH_AldA-AAD23400"/>
    <property type="match status" value="1"/>
</dbReference>
<comment type="similarity">
    <text evidence="3">Belongs to the aldehyde dehydrogenase family.</text>
</comment>
<evidence type="ECO:0000256" key="3">
    <source>
        <dbReference type="RuleBase" id="RU003345"/>
    </source>
</evidence>
<dbReference type="InterPro" id="IPR016163">
    <property type="entry name" value="Ald_DH_C"/>
</dbReference>
<organism evidence="5 6">
    <name type="scientific">Noviherbaspirillum suwonense</name>
    <dbReference type="NCBI Taxonomy" id="1224511"/>
    <lineage>
        <taxon>Bacteria</taxon>
        <taxon>Pseudomonadati</taxon>
        <taxon>Pseudomonadota</taxon>
        <taxon>Betaproteobacteria</taxon>
        <taxon>Burkholderiales</taxon>
        <taxon>Oxalobacteraceae</taxon>
        <taxon>Noviherbaspirillum</taxon>
    </lineage>
</organism>
<evidence type="ECO:0000256" key="1">
    <source>
        <dbReference type="ARBA" id="ARBA00023002"/>
    </source>
</evidence>
<dbReference type="EMBL" id="FXUL01000018">
    <property type="protein sequence ID" value="SMP72868.1"/>
    <property type="molecule type" value="Genomic_DNA"/>
</dbReference>
<dbReference type="PANTHER" id="PTHR11699">
    <property type="entry name" value="ALDEHYDE DEHYDROGENASE-RELATED"/>
    <property type="match status" value="1"/>
</dbReference>
<name>A0ABY1QJ51_9BURK</name>
<reference evidence="5 6" key="1">
    <citation type="submission" date="2017-05" db="EMBL/GenBank/DDBJ databases">
        <authorList>
            <person name="Varghese N."/>
            <person name="Submissions S."/>
        </authorList>
    </citation>
    <scope>NUCLEOTIDE SEQUENCE [LARGE SCALE GENOMIC DNA]</scope>
    <source>
        <strain evidence="5 6">DSM 26001</strain>
    </source>
</reference>
<dbReference type="InterPro" id="IPR015590">
    <property type="entry name" value="Aldehyde_DH_dom"/>
</dbReference>
<dbReference type="InterPro" id="IPR016161">
    <property type="entry name" value="Ald_DH/histidinol_DH"/>
</dbReference>
<dbReference type="Pfam" id="PF00171">
    <property type="entry name" value="Aldedh"/>
    <property type="match status" value="1"/>
</dbReference>
<sequence length="481" mass="51648">MTRELASAFATKNYFHLIGGCLEGSDAAFGVVNPATGEVFAQCPDASRAQFEQAVDAARHAYVNWSRMSFEERRRMLARLADAMEARLEEMATLLTLEQGKPIAAARAEIERGIGIIRHLITIVIEPEVLRNDSGGRVELRYKSLGVVGGIAPWNVPIVLAAPKLASALYTGNTMVLKPSPYTPLTTLLLGEIACDILPPGVLNILAGGNELGQWMTEHPGIDKITFTGSIATGKKVMASAAANMKRVTLELGGNDAAIVLGDVEPKEIARRIFQAAFANSGQVCQAIKRLYVHDDVYEALLTKLATIARQVKVGDGLDEGVDYGPIQNRTQYERVLEILDDTARQPGVRILAGGHVMDRPGYFIEPTIVAGIGEGTRLVDEEPFGPVLPVLRFSDIDDAVTRANDSRFGLGGSVWTKDLAMGADIAARLETGVAWVNHHLGVSAEYPFGGVKESGVGRANGVMGLKRNMEPQLIVLPAGS</sequence>
<dbReference type="SUPFAM" id="SSF53720">
    <property type="entry name" value="ALDH-like"/>
    <property type="match status" value="1"/>
</dbReference>
<dbReference type="InterPro" id="IPR016162">
    <property type="entry name" value="Ald_DH_N"/>
</dbReference>
<dbReference type="InterPro" id="IPR044086">
    <property type="entry name" value="LUC3-like"/>
</dbReference>
<gene>
    <name evidence="5" type="ORF">SAMN06295970_118133</name>
</gene>
<keyword evidence="1 3" id="KW-0560">Oxidoreductase</keyword>
<evidence type="ECO:0000313" key="6">
    <source>
        <dbReference type="Proteomes" id="UP001158049"/>
    </source>
</evidence>
<proteinExistence type="inferred from homology"/>
<feature type="active site" evidence="2">
    <location>
        <position position="251"/>
    </location>
</feature>
<dbReference type="PROSITE" id="PS00687">
    <property type="entry name" value="ALDEHYDE_DEHYDR_GLU"/>
    <property type="match status" value="1"/>
</dbReference>
<keyword evidence="6" id="KW-1185">Reference proteome</keyword>
<evidence type="ECO:0000313" key="5">
    <source>
        <dbReference type="EMBL" id="SMP72868.1"/>
    </source>
</evidence>
<comment type="caution">
    <text evidence="5">The sequence shown here is derived from an EMBL/GenBank/DDBJ whole genome shotgun (WGS) entry which is preliminary data.</text>
</comment>
<accession>A0ABY1QJ51</accession>